<dbReference type="RefSeq" id="WP_145255649.1">
    <property type="nucleotide sequence ID" value="NZ_CP036279.1"/>
</dbReference>
<feature type="region of interest" description="Disordered" evidence="1">
    <location>
        <begin position="289"/>
        <end position="311"/>
    </location>
</feature>
<accession>A0A518AZQ5</accession>
<organism evidence="2 3">
    <name type="scientific">Kolteria novifilia</name>
    <dbReference type="NCBI Taxonomy" id="2527975"/>
    <lineage>
        <taxon>Bacteria</taxon>
        <taxon>Pseudomonadati</taxon>
        <taxon>Planctomycetota</taxon>
        <taxon>Planctomycetia</taxon>
        <taxon>Kolteriales</taxon>
        <taxon>Kolteriaceae</taxon>
        <taxon>Kolteria</taxon>
    </lineage>
</organism>
<evidence type="ECO:0000313" key="2">
    <source>
        <dbReference type="EMBL" id="QDU60191.1"/>
    </source>
</evidence>
<dbReference type="AlphaFoldDB" id="A0A518AZQ5"/>
<name>A0A518AZQ5_9BACT</name>
<dbReference type="KEGG" id="knv:Pan216_10290"/>
<sequence length="311" mass="35097">MNAVVYMLAIVLPLGAAPSADSEGLDPNQQRVKTFLEHFPPASEIPGAAIVYREDERRVRITQHCLVHIRDMHGSAGMSPVVERVTRAVQQDVRSILEYFMDDPDVQLREVYKEGVTRENEAAINRGEMAPTSIGLAGQRPGERSPKLPAPSDDEREGRRALTGNEVFRLSGVFPLHRQRGLKLNAAELKATNSAAMRSILDYRRKRPGKRFDTKRTRIISSTRESILLQLIAHNRDPIAFVVFGGAHDWAQQVALWNRKHPDDTFTLIEITPKAYYDYYVRGRLPRETTRAESTKRDRAAAKEASVTSEE</sequence>
<feature type="region of interest" description="Disordered" evidence="1">
    <location>
        <begin position="125"/>
        <end position="161"/>
    </location>
</feature>
<feature type="compositionally biased region" description="Basic and acidic residues" evidence="1">
    <location>
        <begin position="289"/>
        <end position="302"/>
    </location>
</feature>
<protein>
    <submittedName>
        <fullName evidence="2">Uncharacterized protein</fullName>
    </submittedName>
</protein>
<dbReference type="EMBL" id="CP036279">
    <property type="protein sequence ID" value="QDU60191.1"/>
    <property type="molecule type" value="Genomic_DNA"/>
</dbReference>
<evidence type="ECO:0000313" key="3">
    <source>
        <dbReference type="Proteomes" id="UP000317093"/>
    </source>
</evidence>
<keyword evidence="3" id="KW-1185">Reference proteome</keyword>
<evidence type="ECO:0000256" key="1">
    <source>
        <dbReference type="SAM" id="MobiDB-lite"/>
    </source>
</evidence>
<reference evidence="2 3" key="1">
    <citation type="submission" date="2019-02" db="EMBL/GenBank/DDBJ databases">
        <title>Deep-cultivation of Planctomycetes and their phenomic and genomic characterization uncovers novel biology.</title>
        <authorList>
            <person name="Wiegand S."/>
            <person name="Jogler M."/>
            <person name="Boedeker C."/>
            <person name="Pinto D."/>
            <person name="Vollmers J."/>
            <person name="Rivas-Marin E."/>
            <person name="Kohn T."/>
            <person name="Peeters S.H."/>
            <person name="Heuer A."/>
            <person name="Rast P."/>
            <person name="Oberbeckmann S."/>
            <person name="Bunk B."/>
            <person name="Jeske O."/>
            <person name="Meyerdierks A."/>
            <person name="Storesund J.E."/>
            <person name="Kallscheuer N."/>
            <person name="Luecker S."/>
            <person name="Lage O.M."/>
            <person name="Pohl T."/>
            <person name="Merkel B.J."/>
            <person name="Hornburger P."/>
            <person name="Mueller R.-W."/>
            <person name="Bruemmer F."/>
            <person name="Labrenz M."/>
            <person name="Spormann A.M."/>
            <person name="Op den Camp H."/>
            <person name="Overmann J."/>
            <person name="Amann R."/>
            <person name="Jetten M.S.M."/>
            <person name="Mascher T."/>
            <person name="Medema M.H."/>
            <person name="Devos D.P."/>
            <person name="Kaster A.-K."/>
            <person name="Ovreas L."/>
            <person name="Rohde M."/>
            <person name="Galperin M.Y."/>
            <person name="Jogler C."/>
        </authorList>
    </citation>
    <scope>NUCLEOTIDE SEQUENCE [LARGE SCALE GENOMIC DNA]</scope>
    <source>
        <strain evidence="2 3">Pan216</strain>
    </source>
</reference>
<proteinExistence type="predicted"/>
<dbReference type="Proteomes" id="UP000317093">
    <property type="component" value="Chromosome"/>
</dbReference>
<gene>
    <name evidence="2" type="ORF">Pan216_10290</name>
</gene>